<protein>
    <submittedName>
        <fullName evidence="9">Rod shape-determining protein MreD</fullName>
    </submittedName>
</protein>
<dbReference type="GO" id="GO:0008360">
    <property type="term" value="P:regulation of cell shape"/>
    <property type="evidence" value="ECO:0007669"/>
    <property type="project" value="UniProtKB-KW"/>
</dbReference>
<evidence type="ECO:0000313" key="10">
    <source>
        <dbReference type="Proteomes" id="UP000218934"/>
    </source>
</evidence>
<dbReference type="AlphaFoldDB" id="A0A2A4FLP9"/>
<organism evidence="9 10">
    <name type="scientific">Rhizorhabdus dicambivorans</name>
    <dbReference type="NCBI Taxonomy" id="1850238"/>
    <lineage>
        <taxon>Bacteria</taxon>
        <taxon>Pseudomonadati</taxon>
        <taxon>Pseudomonadota</taxon>
        <taxon>Alphaproteobacteria</taxon>
        <taxon>Sphingomonadales</taxon>
        <taxon>Sphingomonadaceae</taxon>
        <taxon>Rhizorhabdus</taxon>
    </lineage>
</organism>
<evidence type="ECO:0000256" key="6">
    <source>
        <dbReference type="ARBA" id="ARBA00022989"/>
    </source>
</evidence>
<name>A0A2A4FLP9_9SPHN</name>
<feature type="transmembrane region" description="Helical" evidence="8">
    <location>
        <begin position="14"/>
        <end position="34"/>
    </location>
</feature>
<evidence type="ECO:0000256" key="3">
    <source>
        <dbReference type="ARBA" id="ARBA00022475"/>
    </source>
</evidence>
<keyword evidence="5" id="KW-0133">Cell shape</keyword>
<comment type="caution">
    <text evidence="9">The sequence shown here is derived from an EMBL/GenBank/DDBJ whole genome shotgun (WGS) entry which is preliminary data.</text>
</comment>
<comment type="subcellular location">
    <subcellularLocation>
        <location evidence="1">Cell membrane</location>
        <topology evidence="1">Multi-pass membrane protein</topology>
    </subcellularLocation>
</comment>
<dbReference type="Proteomes" id="UP000218934">
    <property type="component" value="Unassembled WGS sequence"/>
</dbReference>
<dbReference type="InterPro" id="IPR007227">
    <property type="entry name" value="Cell_shape_determining_MreD"/>
</dbReference>
<evidence type="ECO:0000256" key="7">
    <source>
        <dbReference type="ARBA" id="ARBA00023136"/>
    </source>
</evidence>
<sequence length="170" mass="18892">MIARKGNPYMERPALRVTLIPILSTLAGSATALVPVIATEPIVPPFGLMILLAWRLLRPEMWPVWMALPLGLADDLMSGHYLGTGMILWTVAFLVLEWMDQLLVWREGWIEWAIAAVAIPLLQAGAWALSQPADSYTSILTVLPQTIGAVLLFPTILRLTAALDKWRLKR</sequence>
<evidence type="ECO:0000256" key="5">
    <source>
        <dbReference type="ARBA" id="ARBA00022960"/>
    </source>
</evidence>
<evidence type="ECO:0000256" key="2">
    <source>
        <dbReference type="ARBA" id="ARBA00007776"/>
    </source>
</evidence>
<dbReference type="KEGG" id="rdi:CMV14_13315"/>
<evidence type="ECO:0000256" key="8">
    <source>
        <dbReference type="SAM" id="Phobius"/>
    </source>
</evidence>
<evidence type="ECO:0000256" key="1">
    <source>
        <dbReference type="ARBA" id="ARBA00004651"/>
    </source>
</evidence>
<dbReference type="RefSeq" id="WP_066970122.1">
    <property type="nucleotide sequence ID" value="NZ_CP023449.1"/>
</dbReference>
<keyword evidence="10" id="KW-1185">Reference proteome</keyword>
<dbReference type="OrthoDB" id="7426601at2"/>
<keyword evidence="4 8" id="KW-0812">Transmembrane</keyword>
<feature type="transmembrane region" description="Helical" evidence="8">
    <location>
        <begin position="142"/>
        <end position="161"/>
    </location>
</feature>
<dbReference type="GO" id="GO:0005886">
    <property type="term" value="C:plasma membrane"/>
    <property type="evidence" value="ECO:0007669"/>
    <property type="project" value="UniProtKB-SubCell"/>
</dbReference>
<feature type="transmembrane region" description="Helical" evidence="8">
    <location>
        <begin position="77"/>
        <end position="96"/>
    </location>
</feature>
<keyword evidence="7 8" id="KW-0472">Membrane</keyword>
<accession>A0A2A4FLP9</accession>
<evidence type="ECO:0000256" key="4">
    <source>
        <dbReference type="ARBA" id="ARBA00022692"/>
    </source>
</evidence>
<feature type="transmembrane region" description="Helical" evidence="8">
    <location>
        <begin position="108"/>
        <end position="130"/>
    </location>
</feature>
<comment type="similarity">
    <text evidence="2">Belongs to the MreD family.</text>
</comment>
<dbReference type="Pfam" id="PF04093">
    <property type="entry name" value="MreD"/>
    <property type="match status" value="1"/>
</dbReference>
<reference evidence="9 10" key="1">
    <citation type="submission" date="2017-09" db="EMBL/GenBank/DDBJ databases">
        <title>The Catabolism of 3,6-Dichlorosalicylic acid is Initiated by the Cytochrome P450 Monooxygenase DsmABC in Rhizorhabdus dicambivorans Ndbn-20.</title>
        <authorList>
            <person name="Na L."/>
        </authorList>
    </citation>
    <scope>NUCLEOTIDE SEQUENCE [LARGE SCALE GENOMIC DNA]</scope>
    <source>
        <strain evidence="9 10">Ndbn-20m</strain>
    </source>
</reference>
<evidence type="ECO:0000313" key="9">
    <source>
        <dbReference type="EMBL" id="PCE39665.1"/>
    </source>
</evidence>
<keyword evidence="6 8" id="KW-1133">Transmembrane helix</keyword>
<proteinExistence type="inferred from homology"/>
<dbReference type="EMBL" id="NWUF01000054">
    <property type="protein sequence ID" value="PCE39665.1"/>
    <property type="molecule type" value="Genomic_DNA"/>
</dbReference>
<keyword evidence="3" id="KW-1003">Cell membrane</keyword>
<gene>
    <name evidence="9" type="ORF">COO09_24310</name>
</gene>